<dbReference type="InterPro" id="IPR029058">
    <property type="entry name" value="AB_hydrolase_fold"/>
</dbReference>
<dbReference type="InterPro" id="IPR052920">
    <property type="entry name" value="DNA-binding_regulatory"/>
</dbReference>
<feature type="region of interest" description="Disordered" evidence="1">
    <location>
        <begin position="226"/>
        <end position="255"/>
    </location>
</feature>
<dbReference type="PANTHER" id="PTHR43358">
    <property type="entry name" value="ALPHA/BETA-HYDROLASE"/>
    <property type="match status" value="1"/>
</dbReference>
<sequence length="440" mass="48393">MGVYKQVVTAIIRPPRAKYLEKELGPREFVYGGVAFVRRDLTLPNKRGLQLACSFWHRRELSADDGGAPCVVYCHGNSSSRLEALTVMAGLLQNGFSLFAFDFSGCGQSEGEYISLGWFEQDDVLTAVEFLSQQPVVSVVGLWGRSMGAVSCLLAASRNLPIAALVLDSPFASFKQLALDTGSSVWRMLDWRAIWQSVVEPLHSGRHKQSAEARRAQQRRLYEALEEEDGKEVDEEAMSAASDVTASQPAGEALAEQSDARGSPLLLLRTALLIVATSVRSRAKFNLYKLNPAAAARVCTVPMLLANAANDQIIPPSHATVVFDAYGSSPRVQLRLGWKGVHKVRVVFPGDHNDERPCDFLESATTFLVGVLQAEQQLFLKRDALPRGENGHLEPIYVYFDRLQQDQESSIPAPAWPCLLACLGHNSNCFTLCAFAFIDF</sequence>
<dbReference type="InterPro" id="IPR000073">
    <property type="entry name" value="AB_hydrolase_1"/>
</dbReference>
<dbReference type="AlphaFoldDB" id="A0AB34IP26"/>
<feature type="domain" description="AB hydrolase-1" evidence="2">
    <location>
        <begin position="69"/>
        <end position="331"/>
    </location>
</feature>
<gene>
    <name evidence="3" type="ORF">AB1Y20_013357</name>
</gene>
<evidence type="ECO:0000313" key="3">
    <source>
        <dbReference type="EMBL" id="KAL1500711.1"/>
    </source>
</evidence>
<protein>
    <recommendedName>
        <fullName evidence="2">AB hydrolase-1 domain-containing protein</fullName>
    </recommendedName>
</protein>
<organism evidence="3 4">
    <name type="scientific">Prymnesium parvum</name>
    <name type="common">Toxic golden alga</name>
    <dbReference type="NCBI Taxonomy" id="97485"/>
    <lineage>
        <taxon>Eukaryota</taxon>
        <taxon>Haptista</taxon>
        <taxon>Haptophyta</taxon>
        <taxon>Prymnesiophyceae</taxon>
        <taxon>Prymnesiales</taxon>
        <taxon>Prymnesiaceae</taxon>
        <taxon>Prymnesium</taxon>
    </lineage>
</organism>
<dbReference type="EMBL" id="JBGBPQ010000023">
    <property type="protein sequence ID" value="KAL1500711.1"/>
    <property type="molecule type" value="Genomic_DNA"/>
</dbReference>
<name>A0AB34IP26_PRYPA</name>
<proteinExistence type="predicted"/>
<evidence type="ECO:0000259" key="2">
    <source>
        <dbReference type="Pfam" id="PF00561"/>
    </source>
</evidence>
<evidence type="ECO:0000313" key="4">
    <source>
        <dbReference type="Proteomes" id="UP001515480"/>
    </source>
</evidence>
<feature type="compositionally biased region" description="Acidic residues" evidence="1">
    <location>
        <begin position="226"/>
        <end position="237"/>
    </location>
</feature>
<evidence type="ECO:0000256" key="1">
    <source>
        <dbReference type="SAM" id="MobiDB-lite"/>
    </source>
</evidence>
<comment type="caution">
    <text evidence="3">The sequence shown here is derived from an EMBL/GenBank/DDBJ whole genome shotgun (WGS) entry which is preliminary data.</text>
</comment>
<dbReference type="Gene3D" id="3.40.50.1820">
    <property type="entry name" value="alpha/beta hydrolase"/>
    <property type="match status" value="1"/>
</dbReference>
<dbReference type="Pfam" id="PF00561">
    <property type="entry name" value="Abhydrolase_1"/>
    <property type="match status" value="1"/>
</dbReference>
<dbReference type="SUPFAM" id="SSF53474">
    <property type="entry name" value="alpha/beta-Hydrolases"/>
    <property type="match status" value="1"/>
</dbReference>
<dbReference type="Proteomes" id="UP001515480">
    <property type="component" value="Unassembled WGS sequence"/>
</dbReference>
<accession>A0AB34IP26</accession>
<dbReference type="PANTHER" id="PTHR43358:SF4">
    <property type="entry name" value="ALPHA_BETA HYDROLASE FOLD-1 DOMAIN-CONTAINING PROTEIN"/>
    <property type="match status" value="1"/>
</dbReference>
<reference evidence="3 4" key="1">
    <citation type="journal article" date="2024" name="Science">
        <title>Giant polyketide synthase enzymes in the biosynthesis of giant marine polyether toxins.</title>
        <authorList>
            <person name="Fallon T.R."/>
            <person name="Shende V.V."/>
            <person name="Wierzbicki I.H."/>
            <person name="Pendleton A.L."/>
            <person name="Watervoot N.F."/>
            <person name="Auber R.P."/>
            <person name="Gonzalez D.J."/>
            <person name="Wisecaver J.H."/>
            <person name="Moore B.S."/>
        </authorList>
    </citation>
    <scope>NUCLEOTIDE SEQUENCE [LARGE SCALE GENOMIC DNA]</scope>
    <source>
        <strain evidence="3 4">12B1</strain>
    </source>
</reference>
<keyword evidence="4" id="KW-1185">Reference proteome</keyword>